<accession>Q1IEW7</accession>
<protein>
    <submittedName>
        <fullName evidence="3">Oxidoreductase, short-chain dehydrogenase/reductase family</fullName>
    </submittedName>
</protein>
<gene>
    <name evidence="3" type="ordered locus">PSEEN0880</name>
</gene>
<dbReference type="Pfam" id="PF00106">
    <property type="entry name" value="adh_short"/>
    <property type="match status" value="1"/>
</dbReference>
<dbReference type="HOGENOM" id="CLU_010194_2_1_6"/>
<dbReference type="EMBL" id="CT573326">
    <property type="protein sequence ID" value="CAK13788.1"/>
    <property type="molecule type" value="Genomic_DNA"/>
</dbReference>
<dbReference type="AlphaFoldDB" id="Q1IEW7"/>
<reference evidence="3 4" key="1">
    <citation type="journal article" date="2006" name="Nat. Biotechnol.">
        <title>Complete genome sequence of the entomopathogenic and metabolically versatile soil bacterium Pseudomonas entomophila.</title>
        <authorList>
            <person name="Vodovar N."/>
            <person name="Vallenet D."/>
            <person name="Cruveiller S."/>
            <person name="Rouy Z."/>
            <person name="Barbe V."/>
            <person name="Acosta C."/>
            <person name="Cattolico L."/>
            <person name="Jubin C."/>
            <person name="Lajus A."/>
            <person name="Segurens B."/>
            <person name="Vacherie B."/>
            <person name="Wincker P."/>
            <person name="Weissenbach J."/>
            <person name="Lemaitre B."/>
            <person name="Medigue C."/>
            <person name="Boccard F."/>
        </authorList>
    </citation>
    <scope>NUCLEOTIDE SEQUENCE [LARGE SCALE GENOMIC DNA]</scope>
    <source>
        <strain evidence="3 4">L48</strain>
    </source>
</reference>
<dbReference type="Gene3D" id="3.40.50.720">
    <property type="entry name" value="NAD(P)-binding Rossmann-like Domain"/>
    <property type="match status" value="1"/>
</dbReference>
<dbReference type="eggNOG" id="COG0300">
    <property type="taxonomic scope" value="Bacteria"/>
</dbReference>
<dbReference type="STRING" id="384676.PSEEN0880"/>
<dbReference type="GO" id="GO:0016020">
    <property type="term" value="C:membrane"/>
    <property type="evidence" value="ECO:0007669"/>
    <property type="project" value="TreeGrafter"/>
</dbReference>
<evidence type="ECO:0000313" key="4">
    <source>
        <dbReference type="Proteomes" id="UP000000658"/>
    </source>
</evidence>
<name>Q1IEW7_PSEE4</name>
<comment type="similarity">
    <text evidence="1">Belongs to the short-chain dehydrogenases/reductases (SDR) family.</text>
</comment>
<proteinExistence type="inferred from homology"/>
<dbReference type="SUPFAM" id="SSF51735">
    <property type="entry name" value="NAD(P)-binding Rossmann-fold domains"/>
    <property type="match status" value="1"/>
</dbReference>
<dbReference type="PANTHER" id="PTHR44196:SF1">
    <property type="entry name" value="DEHYDROGENASE_REDUCTASE SDR FAMILY MEMBER 7B"/>
    <property type="match status" value="1"/>
</dbReference>
<keyword evidence="2" id="KW-0560">Oxidoreductase</keyword>
<dbReference type="PANTHER" id="PTHR44196">
    <property type="entry name" value="DEHYDROGENASE/REDUCTASE SDR FAMILY MEMBER 7B"/>
    <property type="match status" value="1"/>
</dbReference>
<sequence length="220" mass="24383">MTGASQGLGLALVERLLEQGHRVATSGRESQELNAIAERHGDRLLRLPDQIQDLTQAEAASRQLHRQWGRLDGLIVNAGVCDYLADDTPDTDLFEMIVSSNLRATEHALAGARPLLANGEKPQVMAILSRYSAQQLFDPRQPPDARNSLPQWLREQRTPLKAEGIDLTVVAPQSATLAQVVPEEWTAQTAALELVSRLDQRQPELVLEPMCLSHLWPLPR</sequence>
<dbReference type="InterPro" id="IPR036291">
    <property type="entry name" value="NAD(P)-bd_dom_sf"/>
</dbReference>
<dbReference type="GO" id="GO:0016491">
    <property type="term" value="F:oxidoreductase activity"/>
    <property type="evidence" value="ECO:0007669"/>
    <property type="project" value="UniProtKB-KW"/>
</dbReference>
<evidence type="ECO:0000313" key="3">
    <source>
        <dbReference type="EMBL" id="CAK13788.1"/>
    </source>
</evidence>
<dbReference type="KEGG" id="pen:PSEEN0880"/>
<evidence type="ECO:0000256" key="2">
    <source>
        <dbReference type="ARBA" id="ARBA00023002"/>
    </source>
</evidence>
<dbReference type="InterPro" id="IPR002347">
    <property type="entry name" value="SDR_fam"/>
</dbReference>
<evidence type="ECO:0000256" key="1">
    <source>
        <dbReference type="ARBA" id="ARBA00006484"/>
    </source>
</evidence>
<organism evidence="3 4">
    <name type="scientific">Pseudomonas entomophila (strain L48)</name>
    <dbReference type="NCBI Taxonomy" id="384676"/>
    <lineage>
        <taxon>Bacteria</taxon>
        <taxon>Pseudomonadati</taxon>
        <taxon>Pseudomonadota</taxon>
        <taxon>Gammaproteobacteria</taxon>
        <taxon>Pseudomonadales</taxon>
        <taxon>Pseudomonadaceae</taxon>
        <taxon>Pseudomonas</taxon>
    </lineage>
</organism>
<dbReference type="Proteomes" id="UP000000658">
    <property type="component" value="Chromosome"/>
</dbReference>